<name>A0A835TBR3_CHLIN</name>
<feature type="compositionally biased region" description="Basic and acidic residues" evidence="1">
    <location>
        <begin position="498"/>
        <end position="518"/>
    </location>
</feature>
<gene>
    <name evidence="2" type="ORF">HXX76_004380</name>
</gene>
<dbReference type="EMBL" id="JAEHOC010000007">
    <property type="protein sequence ID" value="KAG2440268.1"/>
    <property type="molecule type" value="Genomic_DNA"/>
</dbReference>
<evidence type="ECO:0000313" key="3">
    <source>
        <dbReference type="Proteomes" id="UP000650467"/>
    </source>
</evidence>
<sequence>MGSPGAQAAVPEVVDLDFEKFLSVALADSPPDIAEQLRAGLKKRYDKPPVEALELCLGRNVPLAKARQLLFHPGEEDMRVYPELIAMPPAGAPDSHPQRVVQVCSLASLYLVHSKSWETVRPFVEAGGLKQLALSLAHPNPYLASQAMSALMHITDEELLFPWHDPPETPDGRGPRSGPYGLVWRRMYELSSASPFLANLLAHYRPGAEPAFPGASGMALRLFAFYVSWMRRHFTQDGKLSLSLGILELLQRWAGDKEVSEDERQLANQLYQDFSRFPPAKAAEPAESEAGAGGAGPSQLQQQHHLGGLDSADGEEPEHHLAAEASHVNSGPSADNEAEQLKERGNEAYKRGDFTAAIHLYSSALDVLVPTERLLTEGPRRATYHANRAAAYMARAGAQLREGDADTAGHLEGVDYGSEGLGARHLEAAVLDCDLALQLDAASSTAPKTCLRKARALQRLGRAEEAAAAARTGLEKCDGGSEVQRELRALAKELEERAGRAAGEKQGAKEAEEKKAVDKAQGTAAVGGAGVAGAPAAAAPAGAGATNWNDMD</sequence>
<keyword evidence="3" id="KW-1185">Reference proteome</keyword>
<feature type="compositionally biased region" description="Low complexity" evidence="1">
    <location>
        <begin position="297"/>
        <end position="309"/>
    </location>
</feature>
<comment type="caution">
    <text evidence="2">The sequence shown here is derived from an EMBL/GenBank/DDBJ whole genome shotgun (WGS) entry which is preliminary data.</text>
</comment>
<dbReference type="AlphaFoldDB" id="A0A835TBR3"/>
<feature type="region of interest" description="Disordered" evidence="1">
    <location>
        <begin position="498"/>
        <end position="552"/>
    </location>
</feature>
<dbReference type="Proteomes" id="UP000650467">
    <property type="component" value="Unassembled WGS sequence"/>
</dbReference>
<dbReference type="PANTHER" id="PTHR44200">
    <property type="entry name" value="DNAJ HOMOLOG SUBFAMILY C MEMBER 7"/>
    <property type="match status" value="1"/>
</dbReference>
<dbReference type="PANTHER" id="PTHR44200:SF1">
    <property type="entry name" value="DNAJ HOMOLOG SUBFAMILY C MEMBER 7"/>
    <property type="match status" value="1"/>
</dbReference>
<protein>
    <submittedName>
        <fullName evidence="2">Uncharacterized protein</fullName>
    </submittedName>
</protein>
<evidence type="ECO:0000313" key="2">
    <source>
        <dbReference type="EMBL" id="KAG2440268.1"/>
    </source>
</evidence>
<evidence type="ECO:0000256" key="1">
    <source>
        <dbReference type="SAM" id="MobiDB-lite"/>
    </source>
</evidence>
<feature type="region of interest" description="Disordered" evidence="1">
    <location>
        <begin position="280"/>
        <end position="319"/>
    </location>
</feature>
<organism evidence="2 3">
    <name type="scientific">Chlamydomonas incerta</name>
    <dbReference type="NCBI Taxonomy" id="51695"/>
    <lineage>
        <taxon>Eukaryota</taxon>
        <taxon>Viridiplantae</taxon>
        <taxon>Chlorophyta</taxon>
        <taxon>core chlorophytes</taxon>
        <taxon>Chlorophyceae</taxon>
        <taxon>CS clade</taxon>
        <taxon>Chlamydomonadales</taxon>
        <taxon>Chlamydomonadaceae</taxon>
        <taxon>Chlamydomonas</taxon>
    </lineage>
</organism>
<dbReference type="InterPro" id="IPR011990">
    <property type="entry name" value="TPR-like_helical_dom_sf"/>
</dbReference>
<dbReference type="OrthoDB" id="199930at2759"/>
<feature type="compositionally biased region" description="Low complexity" evidence="1">
    <location>
        <begin position="532"/>
        <end position="546"/>
    </location>
</feature>
<dbReference type="InterPro" id="IPR052758">
    <property type="entry name" value="SRC_co-chaperone"/>
</dbReference>
<reference evidence="2" key="1">
    <citation type="journal article" date="2020" name="bioRxiv">
        <title>Comparative genomics of Chlamydomonas.</title>
        <authorList>
            <person name="Craig R.J."/>
            <person name="Hasan A.R."/>
            <person name="Ness R.W."/>
            <person name="Keightley P.D."/>
        </authorList>
    </citation>
    <scope>NUCLEOTIDE SEQUENCE</scope>
    <source>
        <strain evidence="2">SAG 7.73</strain>
    </source>
</reference>
<dbReference type="SUPFAM" id="SSF48452">
    <property type="entry name" value="TPR-like"/>
    <property type="match status" value="1"/>
</dbReference>
<feature type="compositionally biased region" description="Low complexity" evidence="1">
    <location>
        <begin position="280"/>
        <end position="290"/>
    </location>
</feature>
<proteinExistence type="predicted"/>
<dbReference type="Gene3D" id="1.25.40.10">
    <property type="entry name" value="Tetratricopeptide repeat domain"/>
    <property type="match status" value="1"/>
</dbReference>
<accession>A0A835TBR3</accession>